<evidence type="ECO:0000256" key="1">
    <source>
        <dbReference type="SAM" id="Coils"/>
    </source>
</evidence>
<accession>A0A7G2CQL0</accession>
<dbReference type="InterPro" id="IPR027417">
    <property type="entry name" value="P-loop_NTPase"/>
</dbReference>
<keyword evidence="4" id="KW-1185">Reference proteome</keyword>
<organism evidence="3 4">
    <name type="scientific">Angomonas deanei</name>
    <dbReference type="NCBI Taxonomy" id="59799"/>
    <lineage>
        <taxon>Eukaryota</taxon>
        <taxon>Discoba</taxon>
        <taxon>Euglenozoa</taxon>
        <taxon>Kinetoplastea</taxon>
        <taxon>Metakinetoplastina</taxon>
        <taxon>Trypanosomatida</taxon>
        <taxon>Trypanosomatidae</taxon>
        <taxon>Strigomonadinae</taxon>
        <taxon>Angomonas</taxon>
    </lineage>
</organism>
<dbReference type="OrthoDB" id="273353at2759"/>
<evidence type="ECO:0000313" key="3">
    <source>
        <dbReference type="EMBL" id="CAD2221417.1"/>
    </source>
</evidence>
<dbReference type="PANTHER" id="PTHR35615:SF6">
    <property type="entry name" value="KINESIN MOTOR DOMAIN-CONTAINING PROTEIN"/>
    <property type="match status" value="1"/>
</dbReference>
<feature type="region of interest" description="Disordered" evidence="2">
    <location>
        <begin position="257"/>
        <end position="297"/>
    </location>
</feature>
<dbReference type="AlphaFoldDB" id="A0A7G2CQL0"/>
<gene>
    <name evidence="3" type="ORF">ADEAN_000894900</name>
</gene>
<sequence length="653" mass="71049">MSGCNASILGADSRSSSASSVVLKTVVKTLLTRLSNGPTRGSMNVSIVKLNGESVTDLLVSNGKSQKLVVAISPIFGSCVHGVSNRRVKTFSEFDSLLTAAKKRGSGESGRDHGLIFCSIILKLRVDGDVLVCSLSASFAGENIGVYNSVLDQSPLVPRALYHYALGGPCFTVALLGIGGDEKRANLMLNVQKRLGEVCNRPTNPGSIVKFISGIRNDAEPTIRRNYEETRSPELKEILDRLQEMVRDAEGLLKDFEKNEPKAYLSEQDQKENENKNNGGTRAVEEKKTTAKSSSADDPTRIHSIICYGQDLRGGGTVAVQENTVFVSSPGGAIRFDGDEVITLDEGEQLRDSEYMNRVIGAFLSGKNTGIITAETSIRYAFSLRALRKVAYQVLGVMCSGAVKNSYVKGPISGELELSMTLVKDDISADLLPVDVEAMYHRFELEGTPITGPRIAGVTSHMVHSHEEFDHFMSVGIDNVYPALETEDPGMMVVVLNLRQKVTKPTEDVLVSSLIFTAVFDAVHHYIDVLQDDPNEPLDIFKSILAAPATTIALFGISDEDTNADILLNTMSEICRIQNTPAKVNSTSQLIKDLKEGIEKMQQRMKSANAEEKAFLKARIDAAERMIKDASALLKYPFAEAPREFVPLGAGKF</sequence>
<dbReference type="EMBL" id="LR877165">
    <property type="protein sequence ID" value="CAD2221417.1"/>
    <property type="molecule type" value="Genomic_DNA"/>
</dbReference>
<evidence type="ECO:0000313" key="4">
    <source>
        <dbReference type="Proteomes" id="UP000515908"/>
    </source>
</evidence>
<protein>
    <submittedName>
        <fullName evidence="3">Uncharacterized protein</fullName>
    </submittedName>
</protein>
<dbReference type="PANTHER" id="PTHR35615">
    <property type="entry name" value="PRESENT IN THE OUTER MITOCHONDRIAL MEMBRANE PROTEOME 22-RELATED"/>
    <property type="match status" value="1"/>
</dbReference>
<name>A0A7G2CQL0_9TRYP</name>
<feature type="coiled-coil region" evidence="1">
    <location>
        <begin position="584"/>
        <end position="633"/>
    </location>
</feature>
<dbReference type="SUPFAM" id="SSF52540">
    <property type="entry name" value="P-loop containing nucleoside triphosphate hydrolases"/>
    <property type="match status" value="1"/>
</dbReference>
<reference evidence="3 4" key="1">
    <citation type="submission" date="2020-08" db="EMBL/GenBank/DDBJ databases">
        <authorList>
            <person name="Newling K."/>
            <person name="Davey J."/>
            <person name="Forrester S."/>
        </authorList>
    </citation>
    <scope>NUCLEOTIDE SEQUENCE [LARGE SCALE GENOMIC DNA]</scope>
    <source>
        <strain evidence="4">Crithidia deanei Carvalho (ATCC PRA-265)</strain>
    </source>
</reference>
<evidence type="ECO:0000256" key="2">
    <source>
        <dbReference type="SAM" id="MobiDB-lite"/>
    </source>
</evidence>
<proteinExistence type="predicted"/>
<dbReference type="Proteomes" id="UP000515908">
    <property type="component" value="Chromosome 21"/>
</dbReference>
<keyword evidence="1" id="KW-0175">Coiled coil</keyword>
<dbReference type="VEuPathDB" id="TriTrypDB:ADEAN_000894900"/>